<name>A0A9K3M2L3_9STRA</name>
<accession>A0A9K3M2L3</accession>
<keyword evidence="4" id="KW-1185">Reference proteome</keyword>
<evidence type="ECO:0000313" key="4">
    <source>
        <dbReference type="Proteomes" id="UP000693970"/>
    </source>
</evidence>
<comment type="caution">
    <text evidence="3">The sequence shown here is derived from an EMBL/GenBank/DDBJ whole genome shotgun (WGS) entry which is preliminary data.</text>
</comment>
<feature type="region of interest" description="Disordered" evidence="1">
    <location>
        <begin position="222"/>
        <end position="255"/>
    </location>
</feature>
<gene>
    <name evidence="3" type="ORF">IV203_017998</name>
</gene>
<evidence type="ECO:0000256" key="1">
    <source>
        <dbReference type="SAM" id="MobiDB-lite"/>
    </source>
</evidence>
<reference evidence="3" key="2">
    <citation type="submission" date="2021-04" db="EMBL/GenBank/DDBJ databases">
        <authorList>
            <person name="Podell S."/>
        </authorList>
    </citation>
    <scope>NUCLEOTIDE SEQUENCE</scope>
    <source>
        <strain evidence="3">Hildebrandi</strain>
    </source>
</reference>
<keyword evidence="2" id="KW-0732">Signal</keyword>
<feature type="signal peptide" evidence="2">
    <location>
        <begin position="1"/>
        <end position="22"/>
    </location>
</feature>
<feature type="region of interest" description="Disordered" evidence="1">
    <location>
        <begin position="290"/>
        <end position="349"/>
    </location>
</feature>
<dbReference type="EMBL" id="JAGRRH010000003">
    <property type="protein sequence ID" value="KAG7371856.1"/>
    <property type="molecule type" value="Genomic_DNA"/>
</dbReference>
<dbReference type="AlphaFoldDB" id="A0A9K3M2L3"/>
<reference evidence="3" key="1">
    <citation type="journal article" date="2021" name="Sci. Rep.">
        <title>Diploid genomic architecture of Nitzschia inconspicua, an elite biomass production diatom.</title>
        <authorList>
            <person name="Oliver A."/>
            <person name="Podell S."/>
            <person name="Pinowska A."/>
            <person name="Traller J.C."/>
            <person name="Smith S.R."/>
            <person name="McClure R."/>
            <person name="Beliaev A."/>
            <person name="Bohutskyi P."/>
            <person name="Hill E.A."/>
            <person name="Rabines A."/>
            <person name="Zheng H."/>
            <person name="Allen L.Z."/>
            <person name="Kuo A."/>
            <person name="Grigoriev I.V."/>
            <person name="Allen A.E."/>
            <person name="Hazlebeck D."/>
            <person name="Allen E.E."/>
        </authorList>
    </citation>
    <scope>NUCLEOTIDE SEQUENCE</scope>
    <source>
        <strain evidence="3">Hildebrandi</strain>
    </source>
</reference>
<feature type="chain" id="PRO_5039934335" evidence="2">
    <location>
        <begin position="23"/>
        <end position="448"/>
    </location>
</feature>
<feature type="compositionally biased region" description="Polar residues" evidence="1">
    <location>
        <begin position="222"/>
        <end position="238"/>
    </location>
</feature>
<dbReference type="OrthoDB" id="53632at2759"/>
<dbReference type="Proteomes" id="UP000693970">
    <property type="component" value="Unassembled WGS sequence"/>
</dbReference>
<evidence type="ECO:0000313" key="3">
    <source>
        <dbReference type="EMBL" id="KAG7371856.1"/>
    </source>
</evidence>
<evidence type="ECO:0000256" key="2">
    <source>
        <dbReference type="SAM" id="SignalP"/>
    </source>
</evidence>
<feature type="compositionally biased region" description="Basic and acidic residues" evidence="1">
    <location>
        <begin position="326"/>
        <end position="335"/>
    </location>
</feature>
<protein>
    <submittedName>
        <fullName evidence="3">Uncharacterized protein</fullName>
    </submittedName>
</protein>
<sequence length="448" mass="50323">MLLLSTLPIVAIFAEMVFPGRQQQGDVVTNILSALKLDHPLPRKAVEQIQDALQLLRSKKSIGSLGIKNDSDRKRACALLEYIAREEYGIKISMDDLTKQAYVKKKGDFAVFHQVIGNLRDHWNTQTLQNQVSNSVVGSTTTTGTKATDAPQKSCFNLLAVQLGAFVPHSSLMARQAQSLFQQILAFIRTKHYGERKHALQDVQKNYRAYEAACFYLVATQDTPNTKNSNNQNRSKSGSSKHPKPVVSSGRNDQTLDLPTFIDATKIFVQSEFETILKFVQSLQEEMDSVKAQRGSQNSMGGTGTASRKRPRNNTNSTEAHTNKRSSHDPSGEQLHHRRQTSVKDRTLQPRVDAAREILELGDQQQFNTMVETETEIDRTQRSNNYSPSFLVWKQRVIQVVLETSMGQEETKEMVDKELGQSTSSAEGNTITWFHRAVTKVLTKQKLA</sequence>
<organism evidence="3 4">
    <name type="scientific">Nitzschia inconspicua</name>
    <dbReference type="NCBI Taxonomy" id="303405"/>
    <lineage>
        <taxon>Eukaryota</taxon>
        <taxon>Sar</taxon>
        <taxon>Stramenopiles</taxon>
        <taxon>Ochrophyta</taxon>
        <taxon>Bacillariophyta</taxon>
        <taxon>Bacillariophyceae</taxon>
        <taxon>Bacillariophycidae</taxon>
        <taxon>Bacillariales</taxon>
        <taxon>Bacillariaceae</taxon>
        <taxon>Nitzschia</taxon>
    </lineage>
</organism>
<proteinExistence type="predicted"/>